<dbReference type="AlphaFoldDB" id="A0AAW1WVT3"/>
<name>A0AAW1WVT3_RUBAR</name>
<dbReference type="PANTHER" id="PTHR11017">
    <property type="entry name" value="LEUCINE-RICH REPEAT-CONTAINING PROTEIN"/>
    <property type="match status" value="1"/>
</dbReference>
<evidence type="ECO:0000313" key="2">
    <source>
        <dbReference type="Proteomes" id="UP001457282"/>
    </source>
</evidence>
<evidence type="ECO:0000313" key="1">
    <source>
        <dbReference type="EMBL" id="KAK9927839.1"/>
    </source>
</evidence>
<comment type="caution">
    <text evidence="1">The sequence shown here is derived from an EMBL/GenBank/DDBJ whole genome shotgun (WGS) entry which is preliminary data.</text>
</comment>
<proteinExistence type="predicted"/>
<dbReference type="InterPro" id="IPR044974">
    <property type="entry name" value="Disease_R_plants"/>
</dbReference>
<gene>
    <name evidence="1" type="ORF">M0R45_025005</name>
</gene>
<dbReference type="Proteomes" id="UP001457282">
    <property type="component" value="Unassembled WGS sequence"/>
</dbReference>
<organism evidence="1 2">
    <name type="scientific">Rubus argutus</name>
    <name type="common">Southern blackberry</name>
    <dbReference type="NCBI Taxonomy" id="59490"/>
    <lineage>
        <taxon>Eukaryota</taxon>
        <taxon>Viridiplantae</taxon>
        <taxon>Streptophyta</taxon>
        <taxon>Embryophyta</taxon>
        <taxon>Tracheophyta</taxon>
        <taxon>Spermatophyta</taxon>
        <taxon>Magnoliopsida</taxon>
        <taxon>eudicotyledons</taxon>
        <taxon>Gunneridae</taxon>
        <taxon>Pentapetalae</taxon>
        <taxon>rosids</taxon>
        <taxon>fabids</taxon>
        <taxon>Rosales</taxon>
        <taxon>Rosaceae</taxon>
        <taxon>Rosoideae</taxon>
        <taxon>Rosoideae incertae sedis</taxon>
        <taxon>Rubus</taxon>
    </lineage>
</organism>
<sequence length="138" mass="16401">MKRLRFLRLIGGVRLSGDYKYLSNNLRWLCWRGFPLKFIPEDFNLGKIVAIHLMYSSLTHLWEDSRIYTLADYDVEFISDDDEFILYVDDISLDEQGTDIHTADYDVKFISEDNSLDEYFSRSDDEQIDSINFINFRS</sequence>
<reference evidence="1 2" key="1">
    <citation type="journal article" date="2023" name="G3 (Bethesda)">
        <title>A chromosome-length genome assembly and annotation of blackberry (Rubus argutus, cv. 'Hillquist').</title>
        <authorList>
            <person name="Bruna T."/>
            <person name="Aryal R."/>
            <person name="Dudchenko O."/>
            <person name="Sargent D.J."/>
            <person name="Mead D."/>
            <person name="Buti M."/>
            <person name="Cavallini A."/>
            <person name="Hytonen T."/>
            <person name="Andres J."/>
            <person name="Pham M."/>
            <person name="Weisz D."/>
            <person name="Mascagni F."/>
            <person name="Usai G."/>
            <person name="Natali L."/>
            <person name="Bassil N."/>
            <person name="Fernandez G.E."/>
            <person name="Lomsadze A."/>
            <person name="Armour M."/>
            <person name="Olukolu B."/>
            <person name="Poorten T."/>
            <person name="Britton C."/>
            <person name="Davik J."/>
            <person name="Ashrafi H."/>
            <person name="Aiden E.L."/>
            <person name="Borodovsky M."/>
            <person name="Worthington M."/>
        </authorList>
    </citation>
    <scope>NUCLEOTIDE SEQUENCE [LARGE SCALE GENOMIC DNA]</scope>
    <source>
        <strain evidence="1">PI 553951</strain>
    </source>
</reference>
<accession>A0AAW1WVT3</accession>
<protein>
    <submittedName>
        <fullName evidence="1">Uncharacterized protein</fullName>
    </submittedName>
</protein>
<dbReference type="PANTHER" id="PTHR11017:SF271">
    <property type="entry name" value="DISEASE RESISTANCE PROTEIN (TIR-NBS-LRR CLASS) FAMILY"/>
    <property type="match status" value="1"/>
</dbReference>
<keyword evidence="2" id="KW-1185">Reference proteome</keyword>
<dbReference type="EMBL" id="JBEDUW010000005">
    <property type="protein sequence ID" value="KAK9927839.1"/>
    <property type="molecule type" value="Genomic_DNA"/>
</dbReference>
<dbReference type="GO" id="GO:0006952">
    <property type="term" value="P:defense response"/>
    <property type="evidence" value="ECO:0007669"/>
    <property type="project" value="InterPro"/>
</dbReference>